<organism evidence="2 3">
    <name type="scientific">Shewanella woodyi (strain ATCC 51908 / MS32)</name>
    <dbReference type="NCBI Taxonomy" id="392500"/>
    <lineage>
        <taxon>Bacteria</taxon>
        <taxon>Pseudomonadati</taxon>
        <taxon>Pseudomonadota</taxon>
        <taxon>Gammaproteobacteria</taxon>
        <taxon>Alteromonadales</taxon>
        <taxon>Shewanellaceae</taxon>
        <taxon>Shewanella</taxon>
    </lineage>
</organism>
<feature type="signal peptide" evidence="1">
    <location>
        <begin position="1"/>
        <end position="24"/>
    </location>
</feature>
<keyword evidence="1" id="KW-0732">Signal</keyword>
<dbReference type="eggNOG" id="COG0687">
    <property type="taxonomic scope" value="Bacteria"/>
</dbReference>
<gene>
    <name evidence="2" type="ordered locus">Swoo_2390</name>
</gene>
<dbReference type="EMBL" id="CP000961">
    <property type="protein sequence ID" value="ACA86669.1"/>
    <property type="molecule type" value="Genomic_DNA"/>
</dbReference>
<dbReference type="SUPFAM" id="SSF53850">
    <property type="entry name" value="Periplasmic binding protein-like II"/>
    <property type="match status" value="1"/>
</dbReference>
<dbReference type="Proteomes" id="UP000002168">
    <property type="component" value="Chromosome"/>
</dbReference>
<dbReference type="KEGG" id="swd:Swoo_2390"/>
<dbReference type="Gene3D" id="3.40.190.10">
    <property type="entry name" value="Periplasmic binding protein-like II"/>
    <property type="match status" value="2"/>
</dbReference>
<dbReference type="AlphaFoldDB" id="B1KFC8"/>
<dbReference type="Pfam" id="PF13343">
    <property type="entry name" value="SBP_bac_6"/>
    <property type="match status" value="1"/>
</dbReference>
<evidence type="ECO:0000313" key="2">
    <source>
        <dbReference type="EMBL" id="ACA86669.1"/>
    </source>
</evidence>
<sequence length="373" mass="42666" precursor="true">MKKYIGFSLIIAISSLLVSPFSISDQSSEAQVLRVLTWEGYVTDSDLSHVNQLLLEQGYDYRVEVISPYAEGAEQMYNLIRGKECDITFLTLFFIKMKKEQTAKLLQPVNIDSPRLTNYQHLYPNLARLKMGIDRDGLPLYIPWGGGIYGFYIDNDRVPVSLRPYSVKALWQPEWRHKFSLNGAQEWYNIGLTLMSQGESPFYLYEEFQKENRSGVMVKSAPDGAFQTQLTALYDAAGSFWTDAPTFNDELLIVSSWGPEIHAENMRGGNWELIDFEEGHMAWLDTINFVKGLSGRKLEAAEIFANYFIGKEVQNRISNELSMVPASKTVPVNTILGDPDKILNENMFVPPYDQRSYGLMKKMLERAKEQRQP</sequence>
<dbReference type="HOGENOM" id="CLU_775889_0_0_6"/>
<accession>B1KFC8</accession>
<proteinExistence type="predicted"/>
<keyword evidence="3" id="KW-1185">Reference proteome</keyword>
<protein>
    <submittedName>
        <fullName evidence="2">Spermidine/putrescine-binding periplasmic protein-like protein</fullName>
    </submittedName>
</protein>
<feature type="chain" id="PRO_5002766531" evidence="1">
    <location>
        <begin position="25"/>
        <end position="373"/>
    </location>
</feature>
<evidence type="ECO:0000256" key="1">
    <source>
        <dbReference type="SAM" id="SignalP"/>
    </source>
</evidence>
<evidence type="ECO:0000313" key="3">
    <source>
        <dbReference type="Proteomes" id="UP000002168"/>
    </source>
</evidence>
<dbReference type="STRING" id="392500.Swoo_2390"/>
<reference evidence="2 3" key="1">
    <citation type="submission" date="2008-02" db="EMBL/GenBank/DDBJ databases">
        <title>Complete sequence of Shewanella woodyi ATCC 51908.</title>
        <authorList>
            <consortium name="US DOE Joint Genome Institute"/>
            <person name="Copeland A."/>
            <person name="Lucas S."/>
            <person name="Lapidus A."/>
            <person name="Glavina del Rio T."/>
            <person name="Dalin E."/>
            <person name="Tice H."/>
            <person name="Bruce D."/>
            <person name="Goodwin L."/>
            <person name="Pitluck S."/>
            <person name="Sims D."/>
            <person name="Brettin T."/>
            <person name="Detter J.C."/>
            <person name="Han C."/>
            <person name="Kuske C.R."/>
            <person name="Schmutz J."/>
            <person name="Larimer F."/>
            <person name="Land M."/>
            <person name="Hauser L."/>
            <person name="Kyrpides N."/>
            <person name="Lykidis A."/>
            <person name="Zhao J.-S."/>
            <person name="Richardson P."/>
        </authorList>
    </citation>
    <scope>NUCLEOTIDE SEQUENCE [LARGE SCALE GENOMIC DNA]</scope>
    <source>
        <strain evidence="3">ATCC 51908 / MS32</strain>
    </source>
</reference>
<dbReference type="RefSeq" id="WP_012325011.1">
    <property type="nucleotide sequence ID" value="NC_010506.1"/>
</dbReference>
<name>B1KFC8_SHEWM</name>